<protein>
    <submittedName>
        <fullName evidence="1">Uncharacterized protein</fullName>
    </submittedName>
</protein>
<comment type="caution">
    <text evidence="1">The sequence shown here is derived from an EMBL/GenBank/DDBJ whole genome shotgun (WGS) entry which is preliminary data.</text>
</comment>
<dbReference type="Proteomes" id="UP000790709">
    <property type="component" value="Unassembled WGS sequence"/>
</dbReference>
<dbReference type="EMBL" id="MU266623">
    <property type="protein sequence ID" value="KAH7919868.1"/>
    <property type="molecule type" value="Genomic_DNA"/>
</dbReference>
<name>A0ACB8B449_9AGAM</name>
<gene>
    <name evidence="1" type="ORF">BV22DRAFT_841259</name>
</gene>
<keyword evidence="2" id="KW-1185">Reference proteome</keyword>
<evidence type="ECO:0000313" key="1">
    <source>
        <dbReference type="EMBL" id="KAH7919868.1"/>
    </source>
</evidence>
<sequence length="195" mass="21885">MLSCYLNDFEVRAFCCQSYTRAPPPPPTPNLPHNPHLHVTQVRCASAYATSLLLQLQSSAASDVPQYKVPIRWVSFLITCLPRLPRRTSREDVRHGPGGSKGSPINDLRVEYMTTTGGYLTSKARIAVRSAWFRSWSEVRAFLCQSYTRAPTSIRSAIMVLVLVLVLAESSAVGPRDHATSYHYHHDRRGHLEHA</sequence>
<accession>A0ACB8B449</accession>
<organism evidence="1 2">
    <name type="scientific">Leucogyrophana mollusca</name>
    <dbReference type="NCBI Taxonomy" id="85980"/>
    <lineage>
        <taxon>Eukaryota</taxon>
        <taxon>Fungi</taxon>
        <taxon>Dikarya</taxon>
        <taxon>Basidiomycota</taxon>
        <taxon>Agaricomycotina</taxon>
        <taxon>Agaricomycetes</taxon>
        <taxon>Agaricomycetidae</taxon>
        <taxon>Boletales</taxon>
        <taxon>Boletales incertae sedis</taxon>
        <taxon>Leucogyrophana</taxon>
    </lineage>
</organism>
<evidence type="ECO:0000313" key="2">
    <source>
        <dbReference type="Proteomes" id="UP000790709"/>
    </source>
</evidence>
<proteinExistence type="predicted"/>
<reference evidence="1" key="1">
    <citation type="journal article" date="2021" name="New Phytol.">
        <title>Evolutionary innovations through gain and loss of genes in the ectomycorrhizal Boletales.</title>
        <authorList>
            <person name="Wu G."/>
            <person name="Miyauchi S."/>
            <person name="Morin E."/>
            <person name="Kuo A."/>
            <person name="Drula E."/>
            <person name="Varga T."/>
            <person name="Kohler A."/>
            <person name="Feng B."/>
            <person name="Cao Y."/>
            <person name="Lipzen A."/>
            <person name="Daum C."/>
            <person name="Hundley H."/>
            <person name="Pangilinan J."/>
            <person name="Johnson J."/>
            <person name="Barry K."/>
            <person name="LaButti K."/>
            <person name="Ng V."/>
            <person name="Ahrendt S."/>
            <person name="Min B."/>
            <person name="Choi I.G."/>
            <person name="Park H."/>
            <person name="Plett J.M."/>
            <person name="Magnuson J."/>
            <person name="Spatafora J.W."/>
            <person name="Nagy L.G."/>
            <person name="Henrissat B."/>
            <person name="Grigoriev I.V."/>
            <person name="Yang Z.L."/>
            <person name="Xu J."/>
            <person name="Martin F.M."/>
        </authorList>
    </citation>
    <scope>NUCLEOTIDE SEQUENCE</scope>
    <source>
        <strain evidence="1">KUC20120723A-06</strain>
    </source>
</reference>